<evidence type="ECO:0000256" key="3">
    <source>
        <dbReference type="ARBA" id="ARBA00023237"/>
    </source>
</evidence>
<comment type="subcellular location">
    <subcellularLocation>
        <location evidence="4">Cell outer membrane</location>
        <topology evidence="4">Lipid-anchor</topology>
    </subcellularLocation>
</comment>
<name>A0ABY8CDZ6_9GAMM</name>
<keyword evidence="1 4" id="KW-0732">Signal</keyword>
<gene>
    <name evidence="4" type="primary">bamE</name>
    <name evidence="6" type="ORF">NR989_04245</name>
</gene>
<evidence type="ECO:0000256" key="2">
    <source>
        <dbReference type="ARBA" id="ARBA00023136"/>
    </source>
</evidence>
<comment type="subunit">
    <text evidence="4">Part of the Bam complex.</text>
</comment>
<keyword evidence="7" id="KW-1185">Reference proteome</keyword>
<dbReference type="InterPro" id="IPR026592">
    <property type="entry name" value="BamE"/>
</dbReference>
<evidence type="ECO:0000256" key="4">
    <source>
        <dbReference type="HAMAP-Rule" id="MF_00925"/>
    </source>
</evidence>
<dbReference type="HAMAP" id="MF_00925">
    <property type="entry name" value="OM_assembly_BamE"/>
    <property type="match status" value="1"/>
</dbReference>
<accession>A0ABY8CDZ6</accession>
<evidence type="ECO:0000313" key="7">
    <source>
        <dbReference type="Proteomes" id="UP001222275"/>
    </source>
</evidence>
<organism evidence="6 7">
    <name type="scientific">Thiomicrorhabdus lithotrophica</name>
    <dbReference type="NCBI Taxonomy" id="2949997"/>
    <lineage>
        <taxon>Bacteria</taxon>
        <taxon>Pseudomonadati</taxon>
        <taxon>Pseudomonadota</taxon>
        <taxon>Gammaproteobacteria</taxon>
        <taxon>Thiotrichales</taxon>
        <taxon>Piscirickettsiaceae</taxon>
        <taxon>Thiomicrorhabdus</taxon>
    </lineage>
</organism>
<dbReference type="Proteomes" id="UP001222275">
    <property type="component" value="Chromosome"/>
</dbReference>
<reference evidence="6 7" key="1">
    <citation type="submission" date="2022-06" db="EMBL/GenBank/DDBJ databases">
        <title>Thiomicrohabdus sp. nov, an obligately chemolithoautotrophic, sulfur-oxidizing bacterium isolated from beach of Guanyin Mountain. Amoy.</title>
        <authorList>
            <person name="Zhu H."/>
        </authorList>
    </citation>
    <scope>NUCLEOTIDE SEQUENCE [LARGE SCALE GENOMIC DNA]</scope>
    <source>
        <strain evidence="6 7">XGS-01</strain>
    </source>
</reference>
<sequence length="136" mass="15455">MSKVNTSLKKPYHFTALLLAGLFSLSLLAGCSYLEPYKAPLTQGNVMTNESVKLLQEGLTQAQVRELLGPPMGQNAFNPKHWEYIYYTSTENSQTKNLAKHLVLKFDNDNLLNSWKMAEQNVKLKEDDSWLGLGWF</sequence>
<proteinExistence type="inferred from homology"/>
<comment type="function">
    <text evidence="4">Part of the outer membrane protein assembly complex, which is involved in assembly and insertion of beta-barrel proteins into the outer membrane.</text>
</comment>
<keyword evidence="3 4" id="KW-0998">Cell outer membrane</keyword>
<comment type="similarity">
    <text evidence="4">Belongs to the BamE family.</text>
</comment>
<protein>
    <recommendedName>
        <fullName evidence="4">Outer membrane protein assembly factor BamE</fullName>
    </recommendedName>
</protein>
<evidence type="ECO:0000259" key="5">
    <source>
        <dbReference type="Pfam" id="PF04355"/>
    </source>
</evidence>
<dbReference type="InterPro" id="IPR037873">
    <property type="entry name" value="BamE-like"/>
</dbReference>
<dbReference type="RefSeq" id="WP_275595724.1">
    <property type="nucleotide sequence ID" value="NZ_CP102381.1"/>
</dbReference>
<dbReference type="InterPro" id="IPR007450">
    <property type="entry name" value="BamE_dom"/>
</dbReference>
<dbReference type="Gene3D" id="3.30.1450.10">
    <property type="match status" value="1"/>
</dbReference>
<dbReference type="PANTHER" id="PTHR37482:SF1">
    <property type="entry name" value="OUTER MEMBRANE PROTEIN ASSEMBLY FACTOR BAME"/>
    <property type="match status" value="1"/>
</dbReference>
<keyword evidence="4" id="KW-0449">Lipoprotein</keyword>
<dbReference type="PROSITE" id="PS51257">
    <property type="entry name" value="PROKAR_LIPOPROTEIN"/>
    <property type="match status" value="1"/>
</dbReference>
<evidence type="ECO:0000313" key="6">
    <source>
        <dbReference type="EMBL" id="WEJ63467.1"/>
    </source>
</evidence>
<dbReference type="EMBL" id="CP102381">
    <property type="protein sequence ID" value="WEJ63467.1"/>
    <property type="molecule type" value="Genomic_DNA"/>
</dbReference>
<keyword evidence="4" id="KW-0564">Palmitate</keyword>
<evidence type="ECO:0000256" key="1">
    <source>
        <dbReference type="ARBA" id="ARBA00022729"/>
    </source>
</evidence>
<keyword evidence="2 4" id="KW-0472">Membrane</keyword>
<dbReference type="Pfam" id="PF04355">
    <property type="entry name" value="BamE"/>
    <property type="match status" value="1"/>
</dbReference>
<dbReference type="PANTHER" id="PTHR37482">
    <property type="entry name" value="OUTER MEMBRANE PROTEIN ASSEMBLY FACTOR BAME"/>
    <property type="match status" value="1"/>
</dbReference>
<feature type="domain" description="Outer membrane protein assembly factor BamE" evidence="5">
    <location>
        <begin position="44"/>
        <end position="114"/>
    </location>
</feature>